<sequence>MADEQPAAEAEEAEDPVANFVLVVDPAWAPADEEEEPPPYAVVGGWLFDEEGNTQRFVANPDYVPSRPGSPTDPVDAAMQTVVQNGADGSDLLEVMRDAEFGVAINADGSAVIAPSPDDIQCVLVTTAESHRKRVEVDGWVELHALELAAALPDSGVDVLLNPGAPASMRLDAPIFKNAMLAGVDLDEEAEE</sequence>
<dbReference type="EMBL" id="WMBA01000026">
    <property type="protein sequence ID" value="MTD55838.1"/>
    <property type="molecule type" value="Genomic_DNA"/>
</dbReference>
<proteinExistence type="predicted"/>
<accession>A0A6N7YV99</accession>
<dbReference type="AlphaFoldDB" id="A0A6N7YV99"/>
<dbReference type="OrthoDB" id="3373807at2"/>
<protein>
    <submittedName>
        <fullName evidence="1">Type VII secretion system-associated protein</fullName>
    </submittedName>
</protein>
<organism evidence="1 2">
    <name type="scientific">Amycolatopsis pithecellobii</name>
    <dbReference type="NCBI Taxonomy" id="664692"/>
    <lineage>
        <taxon>Bacteria</taxon>
        <taxon>Bacillati</taxon>
        <taxon>Actinomycetota</taxon>
        <taxon>Actinomycetes</taxon>
        <taxon>Pseudonocardiales</taxon>
        <taxon>Pseudonocardiaceae</taxon>
        <taxon>Amycolatopsis</taxon>
    </lineage>
</organism>
<dbReference type="InterPro" id="IPR047659">
    <property type="entry name" value="T7SS_assoc"/>
</dbReference>
<keyword evidence="2" id="KW-1185">Reference proteome</keyword>
<name>A0A6N7YV99_9PSEU</name>
<dbReference type="NCBIfam" id="NF033532">
    <property type="entry name" value="lone7para_assoc"/>
    <property type="match status" value="1"/>
</dbReference>
<dbReference type="RefSeq" id="WP_154758027.1">
    <property type="nucleotide sequence ID" value="NZ_WMBA01000026.1"/>
</dbReference>
<gene>
    <name evidence="1" type="ORF">GKO32_17920</name>
</gene>
<reference evidence="1 2" key="1">
    <citation type="submission" date="2019-11" db="EMBL/GenBank/DDBJ databases">
        <title>Draft genome of Amycolatopsis RM579.</title>
        <authorList>
            <person name="Duangmal K."/>
            <person name="Mingma R."/>
        </authorList>
    </citation>
    <scope>NUCLEOTIDE SEQUENCE [LARGE SCALE GENOMIC DNA]</scope>
    <source>
        <strain evidence="1 2">RM579</strain>
    </source>
</reference>
<evidence type="ECO:0000313" key="2">
    <source>
        <dbReference type="Proteomes" id="UP000440096"/>
    </source>
</evidence>
<comment type="caution">
    <text evidence="1">The sequence shown here is derived from an EMBL/GenBank/DDBJ whole genome shotgun (WGS) entry which is preliminary data.</text>
</comment>
<evidence type="ECO:0000313" key="1">
    <source>
        <dbReference type="EMBL" id="MTD55838.1"/>
    </source>
</evidence>
<dbReference type="Proteomes" id="UP000440096">
    <property type="component" value="Unassembled WGS sequence"/>
</dbReference>